<name>A0A0K2XMY9_HELHE</name>
<evidence type="ECO:0000313" key="3">
    <source>
        <dbReference type="Proteomes" id="UP000046090"/>
    </source>
</evidence>
<dbReference type="GO" id="GO:0009253">
    <property type="term" value="P:peptidoglycan catabolic process"/>
    <property type="evidence" value="ECO:0007669"/>
    <property type="project" value="InterPro"/>
</dbReference>
<dbReference type="Pfam" id="PF01510">
    <property type="entry name" value="Amidase_2"/>
    <property type="match status" value="1"/>
</dbReference>
<evidence type="ECO:0000313" key="2">
    <source>
        <dbReference type="EMBL" id="CRI34505.1"/>
    </source>
</evidence>
<dbReference type="SMART" id="SM00701">
    <property type="entry name" value="PGRP"/>
    <property type="match status" value="1"/>
</dbReference>
<sequence>MRKITKIIIHCSDTPAGMEFSAADIDRWHKERGWDGIGYHYVVKLDGTIEKGREEDVTGAHCKGHNLDSIGVCYIGGRDDNGLFVDTRTKEQEEAMVFLCKQLLSKYPKAKLYGHRDFAPKECPCFAVGEWWKEAN</sequence>
<dbReference type="GeneID" id="76197057"/>
<reference evidence="3" key="1">
    <citation type="submission" date="2014-12" db="EMBL/GenBank/DDBJ databases">
        <authorList>
            <person name="Smet A."/>
        </authorList>
    </citation>
    <scope>NUCLEOTIDE SEQUENCE [LARGE SCALE GENOMIC DNA]</scope>
</reference>
<dbReference type="InterPro" id="IPR036505">
    <property type="entry name" value="Amidase/PGRP_sf"/>
</dbReference>
<dbReference type="Proteomes" id="UP000046090">
    <property type="component" value="Unassembled WGS sequence"/>
</dbReference>
<dbReference type="SUPFAM" id="SSF55846">
    <property type="entry name" value="N-acetylmuramoyl-L-alanine amidase-like"/>
    <property type="match status" value="1"/>
</dbReference>
<evidence type="ECO:0000256" key="1">
    <source>
        <dbReference type="ARBA" id="ARBA00007553"/>
    </source>
</evidence>
<dbReference type="InterPro" id="IPR015510">
    <property type="entry name" value="PGRP"/>
</dbReference>
<comment type="similarity">
    <text evidence="1">Belongs to the N-acetylmuramoyl-L-alanine amidase 2 family.</text>
</comment>
<dbReference type="Gene3D" id="3.40.80.10">
    <property type="entry name" value="Peptidoglycan recognition protein-like"/>
    <property type="match status" value="1"/>
</dbReference>
<dbReference type="InterPro" id="IPR002502">
    <property type="entry name" value="Amidase_domain"/>
</dbReference>
<dbReference type="GO" id="GO:0008270">
    <property type="term" value="F:zinc ion binding"/>
    <property type="evidence" value="ECO:0007669"/>
    <property type="project" value="InterPro"/>
</dbReference>
<dbReference type="PANTHER" id="PTHR11022:SF41">
    <property type="entry name" value="PEPTIDOGLYCAN-RECOGNITION PROTEIN LC-RELATED"/>
    <property type="match status" value="1"/>
</dbReference>
<dbReference type="AlphaFoldDB" id="A0A0K2XMY9"/>
<dbReference type="CDD" id="cd06583">
    <property type="entry name" value="PGRP"/>
    <property type="match status" value="1"/>
</dbReference>
<keyword evidence="3" id="KW-1185">Reference proteome</keyword>
<dbReference type="InterPro" id="IPR006619">
    <property type="entry name" value="PGRP_domain_met/bac"/>
</dbReference>
<dbReference type="PANTHER" id="PTHR11022">
    <property type="entry name" value="PEPTIDOGLYCAN RECOGNITION PROTEIN"/>
    <property type="match status" value="1"/>
</dbReference>
<dbReference type="RefSeq" id="WP_015106605.1">
    <property type="nucleotide sequence ID" value="NZ_AP026684.1"/>
</dbReference>
<organism evidence="2 3">
    <name type="scientific">Helicobacter heilmannii</name>
    <dbReference type="NCBI Taxonomy" id="35817"/>
    <lineage>
        <taxon>Bacteria</taxon>
        <taxon>Pseudomonadati</taxon>
        <taxon>Campylobacterota</taxon>
        <taxon>Epsilonproteobacteria</taxon>
        <taxon>Campylobacterales</taxon>
        <taxon>Helicobacteraceae</taxon>
        <taxon>Helicobacter</taxon>
    </lineage>
</organism>
<accession>A0A0K2XMY9</accession>
<protein>
    <submittedName>
        <fullName evidence="2">N-acetylmuramoyl-L-alanine amidase</fullName>
    </submittedName>
</protein>
<dbReference type="EMBL" id="CDMK01000001">
    <property type="protein sequence ID" value="CRI34505.1"/>
    <property type="molecule type" value="Genomic_DNA"/>
</dbReference>
<dbReference type="SMART" id="SM00644">
    <property type="entry name" value="Ami_2"/>
    <property type="match status" value="1"/>
</dbReference>
<dbReference type="GO" id="GO:0008745">
    <property type="term" value="F:N-acetylmuramoyl-L-alanine amidase activity"/>
    <property type="evidence" value="ECO:0007669"/>
    <property type="project" value="InterPro"/>
</dbReference>
<gene>
    <name evidence="2" type="ORF">HHE01_13510</name>
</gene>
<proteinExistence type="inferred from homology"/>